<evidence type="ECO:0000256" key="4">
    <source>
        <dbReference type="ARBA" id="ARBA00022793"/>
    </source>
</evidence>
<comment type="similarity">
    <text evidence="8">Belongs to the TrpC family.</text>
</comment>
<dbReference type="Pfam" id="PF00218">
    <property type="entry name" value="IGPS"/>
    <property type="match status" value="1"/>
</dbReference>
<dbReference type="GO" id="GO:0004425">
    <property type="term" value="F:indole-3-glycerol-phosphate synthase activity"/>
    <property type="evidence" value="ECO:0007669"/>
    <property type="project" value="UniProtKB-EC"/>
</dbReference>
<organism evidence="10 11">
    <name type="scientific">Paenibacillus zeirhizosphaerae</name>
    <dbReference type="NCBI Taxonomy" id="2987519"/>
    <lineage>
        <taxon>Bacteria</taxon>
        <taxon>Bacillati</taxon>
        <taxon>Bacillota</taxon>
        <taxon>Bacilli</taxon>
        <taxon>Bacillales</taxon>
        <taxon>Paenibacillaceae</taxon>
        <taxon>Paenibacillus</taxon>
    </lineage>
</organism>
<comment type="caution">
    <text evidence="10">The sequence shown here is derived from an EMBL/GenBank/DDBJ whole genome shotgun (WGS) entry which is preliminary data.</text>
</comment>
<gene>
    <name evidence="8 10" type="primary">trpC</name>
    <name evidence="10" type="ORF">OIN60_07640</name>
</gene>
<dbReference type="PANTHER" id="PTHR22854:SF2">
    <property type="entry name" value="INDOLE-3-GLYCEROL-PHOSPHATE SYNTHASE"/>
    <property type="match status" value="1"/>
</dbReference>
<evidence type="ECO:0000313" key="10">
    <source>
        <dbReference type="EMBL" id="MDP4096640.1"/>
    </source>
</evidence>
<feature type="domain" description="Indole-3-glycerol phosphate synthase" evidence="9">
    <location>
        <begin position="3"/>
        <end position="257"/>
    </location>
</feature>
<keyword evidence="7 8" id="KW-0456">Lyase</keyword>
<dbReference type="EMBL" id="JAPCKK010000014">
    <property type="protein sequence ID" value="MDP4096640.1"/>
    <property type="molecule type" value="Genomic_DNA"/>
</dbReference>
<evidence type="ECO:0000256" key="1">
    <source>
        <dbReference type="ARBA" id="ARBA00001633"/>
    </source>
</evidence>
<dbReference type="InterPro" id="IPR001468">
    <property type="entry name" value="Indole-3-GlycerolPSynthase_CS"/>
</dbReference>
<dbReference type="InterPro" id="IPR013785">
    <property type="entry name" value="Aldolase_TIM"/>
</dbReference>
<dbReference type="InterPro" id="IPR045186">
    <property type="entry name" value="Indole-3-glycerol_P_synth"/>
</dbReference>
<dbReference type="InterPro" id="IPR011060">
    <property type="entry name" value="RibuloseP-bd_barrel"/>
</dbReference>
<evidence type="ECO:0000256" key="5">
    <source>
        <dbReference type="ARBA" id="ARBA00022822"/>
    </source>
</evidence>
<dbReference type="Gene3D" id="3.20.20.70">
    <property type="entry name" value="Aldolase class I"/>
    <property type="match status" value="1"/>
</dbReference>
<dbReference type="NCBIfam" id="NF001377">
    <property type="entry name" value="PRK00278.2-4"/>
    <property type="match status" value="1"/>
</dbReference>
<keyword evidence="3 8" id="KW-0028">Amino-acid biosynthesis</keyword>
<keyword evidence="11" id="KW-1185">Reference proteome</keyword>
<dbReference type="PANTHER" id="PTHR22854">
    <property type="entry name" value="TRYPTOPHAN BIOSYNTHESIS PROTEIN"/>
    <property type="match status" value="1"/>
</dbReference>
<dbReference type="InterPro" id="IPR013798">
    <property type="entry name" value="Indole-3-glycerol_P_synth_dom"/>
</dbReference>
<evidence type="ECO:0000313" key="11">
    <source>
        <dbReference type="Proteomes" id="UP001241848"/>
    </source>
</evidence>
<dbReference type="PROSITE" id="PS00614">
    <property type="entry name" value="IGPS"/>
    <property type="match status" value="1"/>
</dbReference>
<dbReference type="SUPFAM" id="SSF51366">
    <property type="entry name" value="Ribulose-phoshate binding barrel"/>
    <property type="match status" value="1"/>
</dbReference>
<keyword evidence="5 8" id="KW-0822">Tryptophan biosynthesis</keyword>
<keyword evidence="6 8" id="KW-0057">Aromatic amino acid biosynthesis</keyword>
<sequence>MYLDQIVVTKQKEVAALKEHFFILEAERKIGEMPSTLGFEDALAKRRKRKLGLIAEVKKASPSKGLIRPDFDPVQIALAYEAAGADCISVLTDVDYFQGSPDYLREIRKAVGIPLLRKDFVIDETQIYEARLLGADAVLLIAAILDKDTMRRFLNTARETGLDTLVEVHDRTELETVLELGATLIGVNNRDLKTFETRLQTTEELADLVTEGITLISESGIAGPKDIEYLYSKGAQGVLVGEYLMRQKDVSRAVQELMEG</sequence>
<evidence type="ECO:0000259" key="9">
    <source>
        <dbReference type="Pfam" id="PF00218"/>
    </source>
</evidence>
<name>A0ABT9FPI2_9BACL</name>
<dbReference type="CDD" id="cd00331">
    <property type="entry name" value="IGPS"/>
    <property type="match status" value="1"/>
</dbReference>
<proteinExistence type="inferred from homology"/>
<dbReference type="HAMAP" id="MF_00134_A">
    <property type="entry name" value="IGPS_A"/>
    <property type="match status" value="1"/>
</dbReference>
<evidence type="ECO:0000256" key="8">
    <source>
        <dbReference type="HAMAP-Rule" id="MF_00134"/>
    </source>
</evidence>
<comment type="catalytic activity">
    <reaction evidence="1 8">
        <text>1-(2-carboxyphenylamino)-1-deoxy-D-ribulose 5-phosphate + H(+) = (1S,2R)-1-C-(indol-3-yl)glycerol 3-phosphate + CO2 + H2O</text>
        <dbReference type="Rhea" id="RHEA:23476"/>
        <dbReference type="ChEBI" id="CHEBI:15377"/>
        <dbReference type="ChEBI" id="CHEBI:15378"/>
        <dbReference type="ChEBI" id="CHEBI:16526"/>
        <dbReference type="ChEBI" id="CHEBI:58613"/>
        <dbReference type="ChEBI" id="CHEBI:58866"/>
        <dbReference type="EC" id="4.1.1.48"/>
    </reaction>
</comment>
<dbReference type="RefSeq" id="WP_305754266.1">
    <property type="nucleotide sequence ID" value="NZ_JAPCKK010000014.1"/>
</dbReference>
<evidence type="ECO:0000256" key="3">
    <source>
        <dbReference type="ARBA" id="ARBA00022605"/>
    </source>
</evidence>
<evidence type="ECO:0000256" key="6">
    <source>
        <dbReference type="ARBA" id="ARBA00023141"/>
    </source>
</evidence>
<keyword evidence="4 8" id="KW-0210">Decarboxylase</keyword>
<reference evidence="10 11" key="1">
    <citation type="submission" date="2022-10" db="EMBL/GenBank/DDBJ databases">
        <title>Paenibacillus description and whole genome data of maize root bacterial community.</title>
        <authorList>
            <person name="Marton D."/>
            <person name="Farkas M."/>
            <person name="Cserhati M."/>
        </authorList>
    </citation>
    <scope>NUCLEOTIDE SEQUENCE [LARGE SCALE GENOMIC DNA]</scope>
    <source>
        <strain evidence="10 11">P96</strain>
    </source>
</reference>
<protein>
    <recommendedName>
        <fullName evidence="8">Indole-3-glycerol phosphate synthase</fullName>
        <shortName evidence="8">IGPS</shortName>
        <ecNumber evidence="8">4.1.1.48</ecNumber>
    </recommendedName>
</protein>
<comment type="pathway">
    <text evidence="2 8">Amino-acid biosynthesis; L-tryptophan biosynthesis; L-tryptophan from chorismate: step 4/5.</text>
</comment>
<dbReference type="Proteomes" id="UP001241848">
    <property type="component" value="Unassembled WGS sequence"/>
</dbReference>
<dbReference type="HAMAP" id="MF_00134_B">
    <property type="entry name" value="IGPS_B"/>
    <property type="match status" value="1"/>
</dbReference>
<dbReference type="EC" id="4.1.1.48" evidence="8"/>
<evidence type="ECO:0000256" key="7">
    <source>
        <dbReference type="ARBA" id="ARBA00023239"/>
    </source>
</evidence>
<evidence type="ECO:0000256" key="2">
    <source>
        <dbReference type="ARBA" id="ARBA00004696"/>
    </source>
</evidence>
<accession>A0ABT9FPI2</accession>